<dbReference type="OrthoDB" id="116986at2759"/>
<comment type="caution">
    <text evidence="1">The sequence shown here is derived from an EMBL/GenBank/DDBJ whole genome shotgun (WGS) entry which is preliminary data.</text>
</comment>
<organism evidence="1 2">
    <name type="scientific">Phytophthora lilii</name>
    <dbReference type="NCBI Taxonomy" id="2077276"/>
    <lineage>
        <taxon>Eukaryota</taxon>
        <taxon>Sar</taxon>
        <taxon>Stramenopiles</taxon>
        <taxon>Oomycota</taxon>
        <taxon>Peronosporomycetes</taxon>
        <taxon>Peronosporales</taxon>
        <taxon>Peronosporaceae</taxon>
        <taxon>Phytophthora</taxon>
    </lineage>
</organism>
<sequence>MEANWDKKDGHTRVFYVSFTTGAGNTLSGGTPTDNKGTATAPEVKQAITNGDEILSTGANALNLLTDSGALNSSSTTVDKLQDIIDKNSTCGWALRSLTDRVVFAVNDVRNKTPNAAVNDVRVIVYKSATVLNDIPTVTNNYMREILATKTRTAAFETRDMLRKTFGVIVDQLIETDTTDMGKDEAEDDYMLKVANMGLVVLSTIDPTGIAYMGSQFVQPICGPTAYLGEIDDGTLFDALGLTTVDEAFEGSYGSWTKSGDGVVHLVFESVDTEDVTVVIHSGGDNYAEVDIGAGEVVTWDATIPELQDKNMYLDRWRPGLLGLPGSGGGSLLLWIPRSSEGGHITMHVRINVS</sequence>
<dbReference type="EMBL" id="BSXW01000455">
    <property type="protein sequence ID" value="GMF22922.1"/>
    <property type="molecule type" value="Genomic_DNA"/>
</dbReference>
<accession>A0A9W6WQG3</accession>
<dbReference type="Proteomes" id="UP001165083">
    <property type="component" value="Unassembled WGS sequence"/>
</dbReference>
<name>A0A9W6WQG3_9STRA</name>
<gene>
    <name evidence="1" type="ORF">Plil01_000920100</name>
</gene>
<reference evidence="1" key="1">
    <citation type="submission" date="2023-04" db="EMBL/GenBank/DDBJ databases">
        <title>Phytophthora lilii NBRC 32176.</title>
        <authorList>
            <person name="Ichikawa N."/>
            <person name="Sato H."/>
            <person name="Tonouchi N."/>
        </authorList>
    </citation>
    <scope>NUCLEOTIDE SEQUENCE</scope>
    <source>
        <strain evidence="1">NBRC 32176</strain>
    </source>
</reference>
<keyword evidence="2" id="KW-1185">Reference proteome</keyword>
<protein>
    <submittedName>
        <fullName evidence="1">Unnamed protein product</fullName>
    </submittedName>
</protein>
<evidence type="ECO:0000313" key="1">
    <source>
        <dbReference type="EMBL" id="GMF22922.1"/>
    </source>
</evidence>
<proteinExistence type="predicted"/>
<dbReference type="AlphaFoldDB" id="A0A9W6WQG3"/>
<evidence type="ECO:0000313" key="2">
    <source>
        <dbReference type="Proteomes" id="UP001165083"/>
    </source>
</evidence>